<dbReference type="EMBL" id="ASGP02000005">
    <property type="protein sequence ID" value="KAH9506803.1"/>
    <property type="molecule type" value="Genomic_DNA"/>
</dbReference>
<proteinExistence type="predicted"/>
<evidence type="ECO:0000313" key="2">
    <source>
        <dbReference type="Proteomes" id="UP000790347"/>
    </source>
</evidence>
<dbReference type="Proteomes" id="UP000790347">
    <property type="component" value="Unassembled WGS sequence"/>
</dbReference>
<keyword evidence="2" id="KW-1185">Reference proteome</keyword>
<organism evidence="1 2">
    <name type="scientific">Dermatophagoides farinae</name>
    <name type="common">American house dust mite</name>
    <dbReference type="NCBI Taxonomy" id="6954"/>
    <lineage>
        <taxon>Eukaryota</taxon>
        <taxon>Metazoa</taxon>
        <taxon>Ecdysozoa</taxon>
        <taxon>Arthropoda</taxon>
        <taxon>Chelicerata</taxon>
        <taxon>Arachnida</taxon>
        <taxon>Acari</taxon>
        <taxon>Acariformes</taxon>
        <taxon>Sarcoptiformes</taxon>
        <taxon>Astigmata</taxon>
        <taxon>Psoroptidia</taxon>
        <taxon>Analgoidea</taxon>
        <taxon>Pyroglyphidae</taxon>
        <taxon>Dermatophagoidinae</taxon>
        <taxon>Dermatophagoides</taxon>
    </lineage>
</organism>
<name>A0A922HW91_DERFA</name>
<reference evidence="1" key="2">
    <citation type="journal article" date="2022" name="Res Sq">
        <title>Comparative Genomics Reveals Insights into the Divergent Evolution of Astigmatic Mites and Household Pest Adaptations.</title>
        <authorList>
            <person name="Xiong Q."/>
            <person name="Wan A.T.-Y."/>
            <person name="Liu X.-Y."/>
            <person name="Fung C.S.-H."/>
            <person name="Xiao X."/>
            <person name="Malainual N."/>
            <person name="Hou J."/>
            <person name="Wang L."/>
            <person name="Wang M."/>
            <person name="Yang K."/>
            <person name="Cui Y."/>
            <person name="Leung E."/>
            <person name="Nong W."/>
            <person name="Shin S.-K."/>
            <person name="Au S."/>
            <person name="Jeong K.Y."/>
            <person name="Chew F.T."/>
            <person name="Hui J."/>
            <person name="Leung T.F."/>
            <person name="Tungtrongchitr A."/>
            <person name="Zhong N."/>
            <person name="Liu Z."/>
            <person name="Tsui S."/>
        </authorList>
    </citation>
    <scope>NUCLEOTIDE SEQUENCE</scope>
    <source>
        <strain evidence="1">Derf</strain>
        <tissue evidence="1">Whole organism</tissue>
    </source>
</reference>
<evidence type="ECO:0000313" key="1">
    <source>
        <dbReference type="EMBL" id="KAH9506803.1"/>
    </source>
</evidence>
<accession>A0A922HW91</accession>
<dbReference type="AlphaFoldDB" id="A0A922HW91"/>
<gene>
    <name evidence="1" type="ORF">DERF_011518</name>
</gene>
<protein>
    <submittedName>
        <fullName evidence="1">Uncharacterized protein</fullName>
    </submittedName>
</protein>
<reference evidence="1" key="1">
    <citation type="submission" date="2013-05" db="EMBL/GenBank/DDBJ databases">
        <authorList>
            <person name="Yim A.K.Y."/>
            <person name="Chan T.F."/>
            <person name="Ji K.M."/>
            <person name="Liu X.Y."/>
            <person name="Zhou J.W."/>
            <person name="Li R.Q."/>
            <person name="Yang K.Y."/>
            <person name="Li J."/>
            <person name="Li M."/>
            <person name="Law P.T.W."/>
            <person name="Wu Y.L."/>
            <person name="Cai Z.L."/>
            <person name="Qin H."/>
            <person name="Bao Y."/>
            <person name="Leung R.K.K."/>
            <person name="Ng P.K.S."/>
            <person name="Zou J."/>
            <person name="Zhong X.J."/>
            <person name="Ran P.X."/>
            <person name="Zhong N.S."/>
            <person name="Liu Z.G."/>
            <person name="Tsui S.K.W."/>
        </authorList>
    </citation>
    <scope>NUCLEOTIDE SEQUENCE</scope>
    <source>
        <strain evidence="1">Derf</strain>
        <tissue evidence="1">Whole organism</tissue>
    </source>
</reference>
<comment type="caution">
    <text evidence="1">The sequence shown here is derived from an EMBL/GenBank/DDBJ whole genome shotgun (WGS) entry which is preliminary data.</text>
</comment>
<sequence>MTINFFSNGRFEREIELSNQKHSKELSRISTPLLFSHFHFGYFLFGYSISQPHLMIQKKFLQLKQLKFD</sequence>